<evidence type="ECO:0000256" key="1">
    <source>
        <dbReference type="SAM" id="MobiDB-lite"/>
    </source>
</evidence>
<protein>
    <submittedName>
        <fullName evidence="2">Uncharacterized protein</fullName>
    </submittedName>
</protein>
<organism evidence="2">
    <name type="scientific">Anguilla anguilla</name>
    <name type="common">European freshwater eel</name>
    <name type="synonym">Muraena anguilla</name>
    <dbReference type="NCBI Taxonomy" id="7936"/>
    <lineage>
        <taxon>Eukaryota</taxon>
        <taxon>Metazoa</taxon>
        <taxon>Chordata</taxon>
        <taxon>Craniata</taxon>
        <taxon>Vertebrata</taxon>
        <taxon>Euteleostomi</taxon>
        <taxon>Actinopterygii</taxon>
        <taxon>Neopterygii</taxon>
        <taxon>Teleostei</taxon>
        <taxon>Anguilliformes</taxon>
        <taxon>Anguillidae</taxon>
        <taxon>Anguilla</taxon>
    </lineage>
</organism>
<evidence type="ECO:0000313" key="2">
    <source>
        <dbReference type="EMBL" id="JAH17114.1"/>
    </source>
</evidence>
<dbReference type="AlphaFoldDB" id="A0A0E9QK09"/>
<sequence length="20" mass="2227">MFSLKKGMDDIDGPRMKISG</sequence>
<reference evidence="2" key="2">
    <citation type="journal article" date="2015" name="Fish Shellfish Immunol.">
        <title>Early steps in the European eel (Anguilla anguilla)-Vibrio vulnificus interaction in the gills: Role of the RtxA13 toxin.</title>
        <authorList>
            <person name="Callol A."/>
            <person name="Pajuelo D."/>
            <person name="Ebbesson L."/>
            <person name="Teles M."/>
            <person name="MacKenzie S."/>
            <person name="Amaro C."/>
        </authorList>
    </citation>
    <scope>NUCLEOTIDE SEQUENCE</scope>
</reference>
<dbReference type="EMBL" id="GBXM01091463">
    <property type="protein sequence ID" value="JAH17114.1"/>
    <property type="molecule type" value="Transcribed_RNA"/>
</dbReference>
<feature type="region of interest" description="Disordered" evidence="1">
    <location>
        <begin position="1"/>
        <end position="20"/>
    </location>
</feature>
<reference evidence="2" key="1">
    <citation type="submission" date="2014-11" db="EMBL/GenBank/DDBJ databases">
        <authorList>
            <person name="Amaro Gonzalez C."/>
        </authorList>
    </citation>
    <scope>NUCLEOTIDE SEQUENCE</scope>
</reference>
<proteinExistence type="predicted"/>
<accession>A0A0E9QK09</accession>
<name>A0A0E9QK09_ANGAN</name>